<sequence>MNAEKFGTFIAKCRKEKGMTQLELAEKLMVTDKAVSRWERGKGFPDIGLLLPLADALDLSLTELMCSERKSKEEHYPQDDTALAVLMESAVEMNRHKRNQDRNITWLACITMLITAGCIKIYGYGSIGGGLLAGAFLAFIPIGFYLLIKNRKDPAGRKVYSLFILFGMLLALLLFTYLNVDRLFLLWGSFLLFSILIGILND</sequence>
<gene>
    <name evidence="4" type="ORF">IAA21_02820</name>
</gene>
<keyword evidence="1" id="KW-0238">DNA-binding</keyword>
<feature type="transmembrane region" description="Helical" evidence="2">
    <location>
        <begin position="160"/>
        <end position="178"/>
    </location>
</feature>
<keyword evidence="2" id="KW-0472">Membrane</keyword>
<evidence type="ECO:0000259" key="3">
    <source>
        <dbReference type="PROSITE" id="PS50943"/>
    </source>
</evidence>
<dbReference type="AlphaFoldDB" id="A0A9D2ISP2"/>
<accession>A0A9D2ISP2</accession>
<proteinExistence type="predicted"/>
<reference evidence="4" key="1">
    <citation type="journal article" date="2021" name="PeerJ">
        <title>Extensive microbial diversity within the chicken gut microbiome revealed by metagenomics and culture.</title>
        <authorList>
            <person name="Gilroy R."/>
            <person name="Ravi A."/>
            <person name="Getino M."/>
            <person name="Pursley I."/>
            <person name="Horton D.L."/>
            <person name="Alikhan N.F."/>
            <person name="Baker D."/>
            <person name="Gharbi K."/>
            <person name="Hall N."/>
            <person name="Watson M."/>
            <person name="Adriaenssens E.M."/>
            <person name="Foster-Nyarko E."/>
            <person name="Jarju S."/>
            <person name="Secka A."/>
            <person name="Antonio M."/>
            <person name="Oren A."/>
            <person name="Chaudhuri R.R."/>
            <person name="La Ragione R."/>
            <person name="Hildebrand F."/>
            <person name="Pallen M.J."/>
        </authorList>
    </citation>
    <scope>NUCLEOTIDE SEQUENCE</scope>
    <source>
        <strain evidence="4">14324</strain>
    </source>
</reference>
<dbReference type="Pfam" id="PF01381">
    <property type="entry name" value="HTH_3"/>
    <property type="match status" value="1"/>
</dbReference>
<dbReference type="EMBL" id="DXBU01000035">
    <property type="protein sequence ID" value="HIZ21719.1"/>
    <property type="molecule type" value="Genomic_DNA"/>
</dbReference>
<dbReference type="SUPFAM" id="SSF103473">
    <property type="entry name" value="MFS general substrate transporter"/>
    <property type="match status" value="1"/>
</dbReference>
<evidence type="ECO:0000256" key="1">
    <source>
        <dbReference type="ARBA" id="ARBA00023125"/>
    </source>
</evidence>
<reference evidence="4" key="2">
    <citation type="submission" date="2021-04" db="EMBL/GenBank/DDBJ databases">
        <authorList>
            <person name="Gilroy R."/>
        </authorList>
    </citation>
    <scope>NUCLEOTIDE SEQUENCE</scope>
    <source>
        <strain evidence="4">14324</strain>
    </source>
</reference>
<protein>
    <submittedName>
        <fullName evidence="4">Helix-turn-helix domain-containing protein</fullName>
    </submittedName>
</protein>
<keyword evidence="2" id="KW-1133">Transmembrane helix</keyword>
<evidence type="ECO:0000313" key="5">
    <source>
        <dbReference type="Proteomes" id="UP000824041"/>
    </source>
</evidence>
<comment type="caution">
    <text evidence="4">The sequence shown here is derived from an EMBL/GenBank/DDBJ whole genome shotgun (WGS) entry which is preliminary data.</text>
</comment>
<dbReference type="InterPro" id="IPR010982">
    <property type="entry name" value="Lambda_DNA-bd_dom_sf"/>
</dbReference>
<feature type="transmembrane region" description="Helical" evidence="2">
    <location>
        <begin position="184"/>
        <end position="201"/>
    </location>
</feature>
<dbReference type="SMART" id="SM00530">
    <property type="entry name" value="HTH_XRE"/>
    <property type="match status" value="1"/>
</dbReference>
<dbReference type="Gene3D" id="1.10.260.40">
    <property type="entry name" value="lambda repressor-like DNA-binding domains"/>
    <property type="match status" value="1"/>
</dbReference>
<evidence type="ECO:0000256" key="2">
    <source>
        <dbReference type="SAM" id="Phobius"/>
    </source>
</evidence>
<keyword evidence="2" id="KW-0812">Transmembrane</keyword>
<dbReference type="PANTHER" id="PTHR46558">
    <property type="entry name" value="TRACRIPTIONAL REGULATORY PROTEIN-RELATED-RELATED"/>
    <property type="match status" value="1"/>
</dbReference>
<dbReference type="GO" id="GO:0003677">
    <property type="term" value="F:DNA binding"/>
    <property type="evidence" value="ECO:0007669"/>
    <property type="project" value="UniProtKB-KW"/>
</dbReference>
<dbReference type="Proteomes" id="UP000824041">
    <property type="component" value="Unassembled WGS sequence"/>
</dbReference>
<feature type="transmembrane region" description="Helical" evidence="2">
    <location>
        <begin position="104"/>
        <end position="123"/>
    </location>
</feature>
<dbReference type="PANTHER" id="PTHR46558:SF11">
    <property type="entry name" value="HTH-TYPE TRANSCRIPTIONAL REGULATOR XRE"/>
    <property type="match status" value="1"/>
</dbReference>
<dbReference type="InterPro" id="IPR036259">
    <property type="entry name" value="MFS_trans_sf"/>
</dbReference>
<organism evidence="4 5">
    <name type="scientific">Candidatus Blautia faecigallinarum</name>
    <dbReference type="NCBI Taxonomy" id="2838488"/>
    <lineage>
        <taxon>Bacteria</taxon>
        <taxon>Bacillati</taxon>
        <taxon>Bacillota</taxon>
        <taxon>Clostridia</taxon>
        <taxon>Lachnospirales</taxon>
        <taxon>Lachnospiraceae</taxon>
        <taxon>Blautia</taxon>
    </lineage>
</organism>
<feature type="transmembrane region" description="Helical" evidence="2">
    <location>
        <begin position="129"/>
        <end position="148"/>
    </location>
</feature>
<dbReference type="CDD" id="cd00093">
    <property type="entry name" value="HTH_XRE"/>
    <property type="match status" value="1"/>
</dbReference>
<name>A0A9D2ISP2_9FIRM</name>
<dbReference type="SUPFAM" id="SSF47413">
    <property type="entry name" value="lambda repressor-like DNA-binding domains"/>
    <property type="match status" value="1"/>
</dbReference>
<feature type="domain" description="HTH cro/C1-type" evidence="3">
    <location>
        <begin position="10"/>
        <end position="64"/>
    </location>
</feature>
<dbReference type="PROSITE" id="PS50943">
    <property type="entry name" value="HTH_CROC1"/>
    <property type="match status" value="1"/>
</dbReference>
<dbReference type="InterPro" id="IPR001387">
    <property type="entry name" value="Cro/C1-type_HTH"/>
</dbReference>
<evidence type="ECO:0000313" key="4">
    <source>
        <dbReference type="EMBL" id="HIZ21719.1"/>
    </source>
</evidence>